<comment type="caution">
    <text evidence="5">The sequence shown here is derived from an EMBL/GenBank/DDBJ whole genome shotgun (WGS) entry which is preliminary data.</text>
</comment>
<dbReference type="Proteomes" id="UP000037660">
    <property type="component" value="Unassembled WGS sequence"/>
</dbReference>
<dbReference type="EC" id="6.3.5.4" evidence="2"/>
<dbReference type="RefSeq" id="WP_082367885.1">
    <property type="nucleotide sequence ID" value="NZ_BBYR01000007.1"/>
</dbReference>
<dbReference type="AlphaFoldDB" id="A0A0K8NWI4"/>
<organism evidence="5 6">
    <name type="scientific">Piscinibacter sakaiensis</name>
    <name type="common">Ideonella sakaiensis</name>
    <dbReference type="NCBI Taxonomy" id="1547922"/>
    <lineage>
        <taxon>Bacteria</taxon>
        <taxon>Pseudomonadati</taxon>
        <taxon>Pseudomonadota</taxon>
        <taxon>Betaproteobacteria</taxon>
        <taxon>Burkholderiales</taxon>
        <taxon>Sphaerotilaceae</taxon>
        <taxon>Piscinibacter</taxon>
    </lineage>
</organism>
<proteinExistence type="predicted"/>
<evidence type="ECO:0000256" key="1">
    <source>
        <dbReference type="ARBA" id="ARBA00005187"/>
    </source>
</evidence>
<reference evidence="6" key="1">
    <citation type="submission" date="2015-07" db="EMBL/GenBank/DDBJ databases">
        <title>Discovery of a poly(ethylene terephthalate assimilation.</title>
        <authorList>
            <person name="Yoshida S."/>
            <person name="Hiraga K."/>
            <person name="Takehana T."/>
            <person name="Taniguchi I."/>
            <person name="Yamaji H."/>
            <person name="Maeda Y."/>
            <person name="Toyohara K."/>
            <person name="Miyamoto K."/>
            <person name="Kimura Y."/>
            <person name="Oda K."/>
        </authorList>
    </citation>
    <scope>NUCLEOTIDE SEQUENCE [LARGE SCALE GENOMIC DNA]</scope>
    <source>
        <strain evidence="6">NBRC 110686 / TISTR 2288 / 201-F6</strain>
    </source>
</reference>
<evidence type="ECO:0000259" key="4">
    <source>
        <dbReference type="Pfam" id="PF00733"/>
    </source>
</evidence>
<keyword evidence="6" id="KW-1185">Reference proteome</keyword>
<sequence>MLRFLAFVWHPAAVDSATEARRLVRALQARPGWQRAASAPGLEVHVCGHRPASSGWHLVGERGGVIVGTLFRRTSGVAAVPVQLGREEAQHLLAQRGSPLVTQYWGRYVAFLPQGLDGDFDVLRDPGGSLPCYRLLHDGIWLLCSWLEDALMLLPPTRHPRPERDGVLACLQLGAPTGPRTALSDVWHMLPGERLSIRHDRVFSEDLWCPAEHAAAPWSMDDDEAARLLASTVRDCTRQWAACHERIVLRLSGGVDSSILATCLHAADTPAQVLCLNHRSTDPAADERSYARLAADAASRPLREVAADAGVRWEELLALARTPAPPSHLDALGLGTLDAATAEAFGASAIFSGVGGDLLFFELHRAWPAADYLLTRGIDRGFLPAVIDAARLGGLSVWEVLRLSARACRERHEDPAAVDAASPLLAAAARLDRQDLMPYQHPAFHQRDGLPPGKRVQLQQLLYPVACYPANGLQPGPEPVRPLLSQPLVELALAIPTYVLTRGGQGRALARRAFADALPPAIAARSTKGTTGQAVADVLARHRSALRSLLLDGELARLKLIDRSRVDLAASGRATARETPAADLLALVAAEAWLRSWSNGSTVEPATPSPA</sequence>
<name>A0A0K8NWI4_PISS1</name>
<dbReference type="PANTHER" id="PTHR43284">
    <property type="entry name" value="ASPARAGINE SYNTHETASE (GLUTAMINE-HYDROLYZING)"/>
    <property type="match status" value="1"/>
</dbReference>
<dbReference type="PANTHER" id="PTHR43284:SF1">
    <property type="entry name" value="ASPARAGINE SYNTHETASE"/>
    <property type="match status" value="1"/>
</dbReference>
<comment type="pathway">
    <text evidence="1">Amino-acid biosynthesis; L-asparagine biosynthesis; L-asparagine from L-aspartate (L-Gln route): step 1/1.</text>
</comment>
<dbReference type="GO" id="GO:0004066">
    <property type="term" value="F:asparagine synthase (glutamine-hydrolyzing) activity"/>
    <property type="evidence" value="ECO:0007669"/>
    <property type="project" value="UniProtKB-EC"/>
</dbReference>
<accession>A0A0K8NWI4</accession>
<evidence type="ECO:0000256" key="2">
    <source>
        <dbReference type="ARBA" id="ARBA00012737"/>
    </source>
</evidence>
<evidence type="ECO:0000256" key="3">
    <source>
        <dbReference type="ARBA" id="ARBA00048741"/>
    </source>
</evidence>
<dbReference type="STRING" id="1547922.ISF6_4475"/>
<dbReference type="Gene3D" id="3.40.50.620">
    <property type="entry name" value="HUPs"/>
    <property type="match status" value="2"/>
</dbReference>
<evidence type="ECO:0000313" key="5">
    <source>
        <dbReference type="EMBL" id="GAP34300.1"/>
    </source>
</evidence>
<dbReference type="InterPro" id="IPR014729">
    <property type="entry name" value="Rossmann-like_a/b/a_fold"/>
</dbReference>
<dbReference type="OrthoDB" id="7053173at2"/>
<reference evidence="5 6" key="2">
    <citation type="journal article" date="2016" name="Science">
        <title>A bacterium that degrades and assimilates poly(ethylene terephthalate).</title>
        <authorList>
            <person name="Yoshida S."/>
            <person name="Hiraga K."/>
            <person name="Takehana T."/>
            <person name="Taniguchi I."/>
            <person name="Yamaji H."/>
            <person name="Maeda Y."/>
            <person name="Toyohara K."/>
            <person name="Miyamoto K."/>
            <person name="Kimura Y."/>
            <person name="Oda K."/>
        </authorList>
    </citation>
    <scope>NUCLEOTIDE SEQUENCE [LARGE SCALE GENOMIC DNA]</scope>
    <source>
        <strain evidence="6">NBRC 110686 / TISTR 2288 / 201-F6</strain>
    </source>
</reference>
<dbReference type="InterPro" id="IPR029055">
    <property type="entry name" value="Ntn_hydrolases_N"/>
</dbReference>
<dbReference type="EMBL" id="BBYR01000007">
    <property type="protein sequence ID" value="GAP34300.1"/>
    <property type="molecule type" value="Genomic_DNA"/>
</dbReference>
<dbReference type="InterPro" id="IPR051786">
    <property type="entry name" value="ASN_synthetase/amidase"/>
</dbReference>
<dbReference type="SUPFAM" id="SSF56235">
    <property type="entry name" value="N-terminal nucleophile aminohydrolases (Ntn hydrolases)"/>
    <property type="match status" value="1"/>
</dbReference>
<evidence type="ECO:0000313" key="6">
    <source>
        <dbReference type="Proteomes" id="UP000037660"/>
    </source>
</evidence>
<protein>
    <recommendedName>
        <fullName evidence="2">asparagine synthase (glutamine-hydrolyzing)</fullName>
        <ecNumber evidence="2">6.3.5.4</ecNumber>
    </recommendedName>
</protein>
<feature type="domain" description="Asparagine synthetase" evidence="4">
    <location>
        <begin position="235"/>
        <end position="595"/>
    </location>
</feature>
<gene>
    <name evidence="5" type="ORF">ISF6_4475</name>
</gene>
<comment type="catalytic activity">
    <reaction evidence="3">
        <text>L-aspartate + L-glutamine + ATP + H2O = L-asparagine + L-glutamate + AMP + diphosphate + H(+)</text>
        <dbReference type="Rhea" id="RHEA:12228"/>
        <dbReference type="ChEBI" id="CHEBI:15377"/>
        <dbReference type="ChEBI" id="CHEBI:15378"/>
        <dbReference type="ChEBI" id="CHEBI:29985"/>
        <dbReference type="ChEBI" id="CHEBI:29991"/>
        <dbReference type="ChEBI" id="CHEBI:30616"/>
        <dbReference type="ChEBI" id="CHEBI:33019"/>
        <dbReference type="ChEBI" id="CHEBI:58048"/>
        <dbReference type="ChEBI" id="CHEBI:58359"/>
        <dbReference type="ChEBI" id="CHEBI:456215"/>
        <dbReference type="EC" id="6.3.5.4"/>
    </reaction>
</comment>
<dbReference type="SUPFAM" id="SSF52402">
    <property type="entry name" value="Adenine nucleotide alpha hydrolases-like"/>
    <property type="match status" value="1"/>
</dbReference>
<dbReference type="Pfam" id="PF00733">
    <property type="entry name" value="Asn_synthase"/>
    <property type="match status" value="1"/>
</dbReference>
<dbReference type="InterPro" id="IPR001962">
    <property type="entry name" value="Asn_synthase"/>
</dbReference>
<dbReference type="GO" id="GO:0006529">
    <property type="term" value="P:asparagine biosynthetic process"/>
    <property type="evidence" value="ECO:0007669"/>
    <property type="project" value="InterPro"/>
</dbReference>